<protein>
    <recommendedName>
        <fullName evidence="6">Retrotransposon gag domain-containing protein</fullName>
    </recommendedName>
</protein>
<evidence type="ECO:0000256" key="1">
    <source>
        <dbReference type="SAM" id="MobiDB-lite"/>
    </source>
</evidence>
<sequence>MIASDDDSESDDSGGLNGEQNSETSDDIIPPDLIDAMDMLRELDQNQHGLVFAGVDPHGAANKSTAISEQENVTTDWWRRFKDQVETAQLLAGERWTEAQKKAVLSLHLTDMANTWFIQFREDHAPSTALATCGKRLIEEFSSPLSDFETIAQLRDERKRPMETYREYADRLVNMAGSLEGGIKSSTNVRFALDAFVRNA</sequence>
<gene>
    <name evidence="3" type="ORF">PF002_g4686</name>
    <name evidence="2" type="ORF">PF006_g6237</name>
</gene>
<feature type="region of interest" description="Disordered" evidence="1">
    <location>
        <begin position="1"/>
        <end position="30"/>
    </location>
</feature>
<evidence type="ECO:0000313" key="3">
    <source>
        <dbReference type="EMBL" id="KAE9250613.1"/>
    </source>
</evidence>
<evidence type="ECO:0008006" key="6">
    <source>
        <dbReference type="Google" id="ProtNLM"/>
    </source>
</evidence>
<feature type="compositionally biased region" description="Acidic residues" evidence="1">
    <location>
        <begin position="1"/>
        <end position="12"/>
    </location>
</feature>
<evidence type="ECO:0000313" key="4">
    <source>
        <dbReference type="Proteomes" id="UP000440367"/>
    </source>
</evidence>
<dbReference type="EMBL" id="QXGA01000247">
    <property type="protein sequence ID" value="KAE9149266.1"/>
    <property type="molecule type" value="Genomic_DNA"/>
</dbReference>
<organism evidence="2 5">
    <name type="scientific">Phytophthora fragariae</name>
    <dbReference type="NCBI Taxonomy" id="53985"/>
    <lineage>
        <taxon>Eukaryota</taxon>
        <taxon>Sar</taxon>
        <taxon>Stramenopiles</taxon>
        <taxon>Oomycota</taxon>
        <taxon>Peronosporomycetes</taxon>
        <taxon>Peronosporales</taxon>
        <taxon>Peronosporaceae</taxon>
        <taxon>Phytophthora</taxon>
    </lineage>
</organism>
<dbReference type="Proteomes" id="UP000440367">
    <property type="component" value="Unassembled WGS sequence"/>
</dbReference>
<evidence type="ECO:0000313" key="2">
    <source>
        <dbReference type="EMBL" id="KAE9149266.1"/>
    </source>
</evidence>
<reference evidence="4 5" key="1">
    <citation type="submission" date="2018-08" db="EMBL/GenBank/DDBJ databases">
        <title>Genomic investigation of the strawberry pathogen Phytophthora fragariae indicates pathogenicity is determined by transcriptional variation in three key races.</title>
        <authorList>
            <person name="Adams T.M."/>
            <person name="Armitage A.D."/>
            <person name="Sobczyk M.K."/>
            <person name="Bates H.J."/>
            <person name="Dunwell J.M."/>
            <person name="Nellist C.F."/>
            <person name="Harrison R.J."/>
        </authorList>
    </citation>
    <scope>NUCLEOTIDE SEQUENCE [LARGE SCALE GENOMIC DNA]</scope>
    <source>
        <strain evidence="3 4">BC-1</strain>
        <strain evidence="2 5">NOV-5</strain>
    </source>
</reference>
<accession>A0A6A3UCJ8</accession>
<comment type="caution">
    <text evidence="2">The sequence shown here is derived from an EMBL/GenBank/DDBJ whole genome shotgun (WGS) entry which is preliminary data.</text>
</comment>
<dbReference type="AlphaFoldDB" id="A0A6A3UCJ8"/>
<name>A0A6A3UCJ8_9STRA</name>
<evidence type="ECO:0000313" key="5">
    <source>
        <dbReference type="Proteomes" id="UP000440732"/>
    </source>
</evidence>
<dbReference type="Proteomes" id="UP000440732">
    <property type="component" value="Unassembled WGS sequence"/>
</dbReference>
<proteinExistence type="predicted"/>
<dbReference type="EMBL" id="QXGD01000147">
    <property type="protein sequence ID" value="KAE9250613.1"/>
    <property type="molecule type" value="Genomic_DNA"/>
</dbReference>